<comment type="similarity">
    <text evidence="2 8">Belongs to the cytochrome P450 family.</text>
</comment>
<dbReference type="SUPFAM" id="SSF48264">
    <property type="entry name" value="Cytochrome P450"/>
    <property type="match status" value="1"/>
</dbReference>
<dbReference type="RefSeq" id="WP_356956529.1">
    <property type="nucleotide sequence ID" value="NZ_JBEYBD010000006.1"/>
</dbReference>
<dbReference type="Pfam" id="PF00067">
    <property type="entry name" value="p450"/>
    <property type="match status" value="1"/>
</dbReference>
<keyword evidence="3 8" id="KW-0349">Heme</keyword>
<accession>A0ABV2WQW6</accession>
<keyword evidence="6 8" id="KW-0408">Iron</keyword>
<dbReference type="PANTHER" id="PTHR46696">
    <property type="entry name" value="P450, PUTATIVE (EUROFUNG)-RELATED"/>
    <property type="match status" value="1"/>
</dbReference>
<protein>
    <submittedName>
        <fullName evidence="9">Cytochrome P450</fullName>
    </submittedName>
</protein>
<keyword evidence="10" id="KW-1185">Reference proteome</keyword>
<proteinExistence type="inferred from homology"/>
<gene>
    <name evidence="9" type="ORF">ABZ510_15515</name>
</gene>
<evidence type="ECO:0000313" key="10">
    <source>
        <dbReference type="Proteomes" id="UP001550628"/>
    </source>
</evidence>
<reference evidence="9 10" key="1">
    <citation type="submission" date="2024-06" db="EMBL/GenBank/DDBJ databases">
        <title>The Natural Products Discovery Center: Release of the First 8490 Sequenced Strains for Exploring Actinobacteria Biosynthetic Diversity.</title>
        <authorList>
            <person name="Kalkreuter E."/>
            <person name="Kautsar S.A."/>
            <person name="Yang D."/>
            <person name="Bader C.D."/>
            <person name="Teijaro C.N."/>
            <person name="Fluegel L."/>
            <person name="Davis C.M."/>
            <person name="Simpson J.R."/>
            <person name="Lauterbach L."/>
            <person name="Steele A.D."/>
            <person name="Gui C."/>
            <person name="Meng S."/>
            <person name="Li G."/>
            <person name="Viehrig K."/>
            <person name="Ye F."/>
            <person name="Su P."/>
            <person name="Kiefer A.F."/>
            <person name="Nichols A."/>
            <person name="Cepeda A.J."/>
            <person name="Yan W."/>
            <person name="Fan B."/>
            <person name="Jiang Y."/>
            <person name="Adhikari A."/>
            <person name="Zheng C.-J."/>
            <person name="Schuster L."/>
            <person name="Cowan T.M."/>
            <person name="Smanski M.J."/>
            <person name="Chevrette M.G."/>
            <person name="De Carvalho L.P.S."/>
            <person name="Shen B."/>
        </authorList>
    </citation>
    <scope>NUCLEOTIDE SEQUENCE [LARGE SCALE GENOMIC DNA]</scope>
    <source>
        <strain evidence="9 10">NPDC019708</strain>
    </source>
</reference>
<evidence type="ECO:0000256" key="4">
    <source>
        <dbReference type="ARBA" id="ARBA00022723"/>
    </source>
</evidence>
<dbReference type="InterPro" id="IPR036396">
    <property type="entry name" value="Cyt_P450_sf"/>
</dbReference>
<comment type="cofactor">
    <cofactor evidence="1">
        <name>heme</name>
        <dbReference type="ChEBI" id="CHEBI:30413"/>
    </cofactor>
</comment>
<evidence type="ECO:0000256" key="6">
    <source>
        <dbReference type="ARBA" id="ARBA00023004"/>
    </source>
</evidence>
<evidence type="ECO:0000256" key="2">
    <source>
        <dbReference type="ARBA" id="ARBA00010617"/>
    </source>
</evidence>
<keyword evidence="7 8" id="KW-0503">Monooxygenase</keyword>
<evidence type="ECO:0000313" key="9">
    <source>
        <dbReference type="EMBL" id="MEU1953270.1"/>
    </source>
</evidence>
<dbReference type="InterPro" id="IPR017972">
    <property type="entry name" value="Cyt_P450_CS"/>
</dbReference>
<keyword evidence="4 8" id="KW-0479">Metal-binding</keyword>
<dbReference type="PROSITE" id="PS00086">
    <property type="entry name" value="CYTOCHROME_P450"/>
    <property type="match status" value="1"/>
</dbReference>
<name>A0ABV2WQW6_9NOCA</name>
<dbReference type="InterPro" id="IPR002397">
    <property type="entry name" value="Cyt_P450_B"/>
</dbReference>
<dbReference type="PANTHER" id="PTHR46696:SF4">
    <property type="entry name" value="BIOTIN BIOSYNTHESIS CYTOCHROME P450"/>
    <property type="match status" value="1"/>
</dbReference>
<keyword evidence="5 8" id="KW-0560">Oxidoreductase</keyword>
<dbReference type="EMBL" id="JBEYBF010000009">
    <property type="protein sequence ID" value="MEU1953270.1"/>
    <property type="molecule type" value="Genomic_DNA"/>
</dbReference>
<dbReference type="Gene3D" id="1.10.630.10">
    <property type="entry name" value="Cytochrome P450"/>
    <property type="match status" value="1"/>
</dbReference>
<evidence type="ECO:0000256" key="3">
    <source>
        <dbReference type="ARBA" id="ARBA00022617"/>
    </source>
</evidence>
<dbReference type="CDD" id="cd20625">
    <property type="entry name" value="CYP164-like"/>
    <property type="match status" value="1"/>
</dbReference>
<organism evidence="9 10">
    <name type="scientific">Nocardia rhamnosiphila</name>
    <dbReference type="NCBI Taxonomy" id="426716"/>
    <lineage>
        <taxon>Bacteria</taxon>
        <taxon>Bacillati</taxon>
        <taxon>Actinomycetota</taxon>
        <taxon>Actinomycetes</taxon>
        <taxon>Mycobacteriales</taxon>
        <taxon>Nocardiaceae</taxon>
        <taxon>Nocardia</taxon>
    </lineage>
</organism>
<evidence type="ECO:0000256" key="5">
    <source>
        <dbReference type="ARBA" id="ARBA00023002"/>
    </source>
</evidence>
<evidence type="ECO:0000256" key="1">
    <source>
        <dbReference type="ARBA" id="ARBA00001971"/>
    </source>
</evidence>
<evidence type="ECO:0000256" key="7">
    <source>
        <dbReference type="ARBA" id="ARBA00023033"/>
    </source>
</evidence>
<dbReference type="Proteomes" id="UP001550628">
    <property type="component" value="Unassembled WGS sequence"/>
</dbReference>
<sequence length="436" mass="48447">MSTRVWTRWLFLHGLTRGYLRWSARRGNPLAEIAFGQDRLLGASPLIEEIRERGRLPDLSGVRVTADYELCRLILRDKRFGSLTPDHPAIPKPIRWVLAKTDQELPNLTEPPSMLATDPPDHTRYRRLVGHAFSPGAIGKLEQRTVEVTDGLIERMGSKPRPDLIEDFAEQVPVAMIAGILGFPDDMHSTMLKWGLNSAPLVDRAVTWTAYRDATKELTEVKQYFDQRIDSLTAEPADGLLTVLVTSGELTRREQIANAALLLDAGFLTTVNLLGNGIALLTSHPDQLELLLTQPDLWPGAIEEILRYDCPVRITGRVANCDLDIADQHIRRGSLVLLALAGANHDPGVFPDPERFDVTRANAADHLAFSSGIHGCLGYRLARMEGVIALRTLFERYPDLRLDGPPIPRRLVNLHSYRSMPAELTPGRPGPPAPPP</sequence>
<dbReference type="PRINTS" id="PR00359">
    <property type="entry name" value="BP450"/>
</dbReference>
<evidence type="ECO:0000256" key="8">
    <source>
        <dbReference type="RuleBase" id="RU000461"/>
    </source>
</evidence>
<dbReference type="InterPro" id="IPR001128">
    <property type="entry name" value="Cyt_P450"/>
</dbReference>
<comment type="caution">
    <text evidence="9">The sequence shown here is derived from an EMBL/GenBank/DDBJ whole genome shotgun (WGS) entry which is preliminary data.</text>
</comment>